<gene>
    <name evidence="4" type="ORF">FAP39_15000</name>
</gene>
<dbReference type="NCBIfam" id="NF005702">
    <property type="entry name" value="PRK07514.1"/>
    <property type="match status" value="1"/>
</dbReference>
<dbReference type="CDD" id="cd05941">
    <property type="entry name" value="MCS"/>
    <property type="match status" value="1"/>
</dbReference>
<dbReference type="InterPro" id="IPR045851">
    <property type="entry name" value="AMP-bd_C_sf"/>
</dbReference>
<keyword evidence="5" id="KW-1185">Reference proteome</keyword>
<dbReference type="PANTHER" id="PTHR43201">
    <property type="entry name" value="ACYL-COA SYNTHETASE"/>
    <property type="match status" value="1"/>
</dbReference>
<protein>
    <submittedName>
        <fullName evidence="4">Malonyl-CoA synthase</fullName>
    </submittedName>
</protein>
<evidence type="ECO:0000259" key="3">
    <source>
        <dbReference type="Pfam" id="PF13193"/>
    </source>
</evidence>
<sequence>MYDQNYLMTRLHAASIGQETRNFARIPKRASMTFGELFAGAERYASALVSAGVTPGDRVAAQVEKTIEAIQLYLGTVMAGGVFLPLNTAYTINEVSYFLGDATPRVVVCDPARAESITTVAGDAKIMTLDATGRGSLPDSALGRGAFSPVARGKDDLAAILYTSGTTGRSKGAMLSHGNLASNSEMLKDYWQFTKSDILIHALPIFHTHGLFVATNVALLAGASVEFLAKFDIDQILDAMPRATALMGVPTFYTRLLDDPRLTKERAANMRLFISGSAPLLVDTNETWQARTGHRILERYGMTETNMSTSNPYDGERRAGTVGFPLPGVEARIMQDDGTQVGTGDIGVLEVRGANVFQGYWQMPEKTAEELRDDGWFITGDLATQDSDGYVTIVGRSKDLIITGGFNVYPKEIEGLIDDLSGVLESAVIGVPHPDFGEAVVAVVVPTDPNLASETVLSALNDHLAKFKQPKQVVFLPELPRNTMGKVQKKALREDYAELFS</sequence>
<dbReference type="InterPro" id="IPR042099">
    <property type="entry name" value="ANL_N_sf"/>
</dbReference>
<feature type="domain" description="AMP-binding enzyme C-terminal" evidence="3">
    <location>
        <begin position="412"/>
        <end position="486"/>
    </location>
</feature>
<dbReference type="InterPro" id="IPR020845">
    <property type="entry name" value="AMP-binding_CS"/>
</dbReference>
<dbReference type="EMBL" id="SULI01000025">
    <property type="protein sequence ID" value="TKZ17232.1"/>
    <property type="molecule type" value="Genomic_DNA"/>
</dbReference>
<dbReference type="Gene3D" id="3.30.300.30">
    <property type="match status" value="1"/>
</dbReference>
<evidence type="ECO:0000256" key="1">
    <source>
        <dbReference type="ARBA" id="ARBA00006432"/>
    </source>
</evidence>
<dbReference type="SUPFAM" id="SSF56801">
    <property type="entry name" value="Acetyl-CoA synthetase-like"/>
    <property type="match status" value="1"/>
</dbReference>
<comment type="similarity">
    <text evidence="1">Belongs to the ATP-dependent AMP-binding enzyme family.</text>
</comment>
<dbReference type="Proteomes" id="UP000306575">
    <property type="component" value="Unassembled WGS sequence"/>
</dbReference>
<comment type="caution">
    <text evidence="4">The sequence shown here is derived from an EMBL/GenBank/DDBJ whole genome shotgun (WGS) entry which is preliminary data.</text>
</comment>
<reference evidence="4 5" key="1">
    <citation type="submission" date="2019-04" db="EMBL/GenBank/DDBJ databases">
        <title>Genome sequence of Pelagicola litoralis CL-ES2.</title>
        <authorList>
            <person name="Cao J."/>
        </authorList>
    </citation>
    <scope>NUCLEOTIDE SEQUENCE [LARGE SCALE GENOMIC DNA]</scope>
    <source>
        <strain evidence="4 5">CL-ES2</strain>
    </source>
</reference>
<dbReference type="GO" id="GO:0031956">
    <property type="term" value="F:medium-chain fatty acid-CoA ligase activity"/>
    <property type="evidence" value="ECO:0007669"/>
    <property type="project" value="TreeGrafter"/>
</dbReference>
<evidence type="ECO:0000259" key="2">
    <source>
        <dbReference type="Pfam" id="PF00501"/>
    </source>
</evidence>
<dbReference type="PANTHER" id="PTHR43201:SF8">
    <property type="entry name" value="ACYL-COA SYNTHETASE FAMILY MEMBER 3"/>
    <property type="match status" value="1"/>
</dbReference>
<dbReference type="AlphaFoldDB" id="A0A4U7MVR8"/>
<dbReference type="InterPro" id="IPR025110">
    <property type="entry name" value="AMP-bd_C"/>
</dbReference>
<dbReference type="GO" id="GO:0006631">
    <property type="term" value="P:fatty acid metabolic process"/>
    <property type="evidence" value="ECO:0007669"/>
    <property type="project" value="TreeGrafter"/>
</dbReference>
<dbReference type="OrthoDB" id="9803968at2"/>
<feature type="domain" description="AMP-dependent synthetase/ligase" evidence="2">
    <location>
        <begin position="28"/>
        <end position="361"/>
    </location>
</feature>
<evidence type="ECO:0000313" key="4">
    <source>
        <dbReference type="EMBL" id="TKZ17232.1"/>
    </source>
</evidence>
<dbReference type="Pfam" id="PF00501">
    <property type="entry name" value="AMP-binding"/>
    <property type="match status" value="1"/>
</dbReference>
<dbReference type="Gene3D" id="3.40.50.12780">
    <property type="entry name" value="N-terminal domain of ligase-like"/>
    <property type="match status" value="1"/>
</dbReference>
<accession>A0A4U7MVR8</accession>
<proteinExistence type="inferred from homology"/>
<dbReference type="PROSITE" id="PS00455">
    <property type="entry name" value="AMP_BINDING"/>
    <property type="match status" value="1"/>
</dbReference>
<organism evidence="4 5">
    <name type="scientific">Shimia litoralis</name>
    <dbReference type="NCBI Taxonomy" id="420403"/>
    <lineage>
        <taxon>Bacteria</taxon>
        <taxon>Pseudomonadati</taxon>
        <taxon>Pseudomonadota</taxon>
        <taxon>Alphaproteobacteria</taxon>
        <taxon>Rhodobacterales</taxon>
        <taxon>Roseobacteraceae</taxon>
    </lineage>
</organism>
<dbReference type="Pfam" id="PF13193">
    <property type="entry name" value="AMP-binding_C"/>
    <property type="match status" value="1"/>
</dbReference>
<dbReference type="RefSeq" id="WP_138017199.1">
    <property type="nucleotide sequence ID" value="NZ_SULI01000025.1"/>
</dbReference>
<dbReference type="InterPro" id="IPR000873">
    <property type="entry name" value="AMP-dep_synth/lig_dom"/>
</dbReference>
<name>A0A4U7MVR8_9RHOB</name>
<evidence type="ECO:0000313" key="5">
    <source>
        <dbReference type="Proteomes" id="UP000306575"/>
    </source>
</evidence>